<evidence type="ECO:0000256" key="5">
    <source>
        <dbReference type="ARBA" id="ARBA00023014"/>
    </source>
</evidence>
<dbReference type="InterPro" id="IPR012748">
    <property type="entry name" value="Rieske-like_NirD"/>
</dbReference>
<dbReference type="GO" id="GO:0004497">
    <property type="term" value="F:monooxygenase activity"/>
    <property type="evidence" value="ECO:0007669"/>
    <property type="project" value="UniProtKB-ARBA"/>
</dbReference>
<keyword evidence="1" id="KW-0001">2Fe-2S</keyword>
<keyword evidence="9" id="KW-1185">Reference proteome</keyword>
<dbReference type="NCBIfam" id="TIGR02378">
    <property type="entry name" value="nirD_assim_sml"/>
    <property type="match status" value="1"/>
</dbReference>
<evidence type="ECO:0000313" key="9">
    <source>
        <dbReference type="Proteomes" id="UP000198778"/>
    </source>
</evidence>
<accession>A0A1H0FX87</accession>
<organism evidence="8 9">
    <name type="scientific">Alkalicoccus daliensis</name>
    <dbReference type="NCBI Taxonomy" id="745820"/>
    <lineage>
        <taxon>Bacteria</taxon>
        <taxon>Bacillati</taxon>
        <taxon>Bacillota</taxon>
        <taxon>Bacilli</taxon>
        <taxon>Bacillales</taxon>
        <taxon>Bacillaceae</taxon>
        <taxon>Alkalicoccus</taxon>
    </lineage>
</organism>
<dbReference type="PANTHER" id="PTHR21496:SF23">
    <property type="entry name" value="3-PHENYLPROPIONATE_CINNAMIC ACID DIOXYGENASE FERREDOXIN SUBUNIT"/>
    <property type="match status" value="1"/>
</dbReference>
<evidence type="ECO:0000256" key="4">
    <source>
        <dbReference type="ARBA" id="ARBA00023004"/>
    </source>
</evidence>
<keyword evidence="5" id="KW-0411">Iron-sulfur</keyword>
<dbReference type="CDD" id="cd03530">
    <property type="entry name" value="Rieske_NirD_small_Bacillus"/>
    <property type="match status" value="1"/>
</dbReference>
<dbReference type="GO" id="GO:0008942">
    <property type="term" value="F:nitrite reductase [NAD(P)H] activity"/>
    <property type="evidence" value="ECO:0007669"/>
    <property type="project" value="InterPro"/>
</dbReference>
<evidence type="ECO:0000259" key="7">
    <source>
        <dbReference type="PROSITE" id="PS51296"/>
    </source>
</evidence>
<evidence type="ECO:0000256" key="3">
    <source>
        <dbReference type="ARBA" id="ARBA00023002"/>
    </source>
</evidence>
<keyword evidence="4" id="KW-0408">Iron</keyword>
<dbReference type="EMBL" id="FNIL01000005">
    <property type="protein sequence ID" value="SDN99298.1"/>
    <property type="molecule type" value="Genomic_DNA"/>
</dbReference>
<proteinExistence type="predicted"/>
<dbReference type="OrthoDB" id="593800at2"/>
<dbReference type="AlphaFoldDB" id="A0A1H0FX87"/>
<dbReference type="GO" id="GO:0046872">
    <property type="term" value="F:metal ion binding"/>
    <property type="evidence" value="ECO:0007669"/>
    <property type="project" value="UniProtKB-KW"/>
</dbReference>
<dbReference type="InterPro" id="IPR017941">
    <property type="entry name" value="Rieske_2Fe-2S"/>
</dbReference>
<dbReference type="Gene3D" id="2.102.10.10">
    <property type="entry name" value="Rieske [2Fe-2S] iron-sulphur domain"/>
    <property type="match status" value="1"/>
</dbReference>
<evidence type="ECO:0000256" key="2">
    <source>
        <dbReference type="ARBA" id="ARBA00022723"/>
    </source>
</evidence>
<keyword evidence="2" id="KW-0479">Metal-binding</keyword>
<dbReference type="GO" id="GO:0042128">
    <property type="term" value="P:nitrate assimilation"/>
    <property type="evidence" value="ECO:0007669"/>
    <property type="project" value="UniProtKB-KW"/>
</dbReference>
<feature type="domain" description="Rieske" evidence="7">
    <location>
        <begin position="9"/>
        <end position="104"/>
    </location>
</feature>
<dbReference type="PANTHER" id="PTHR21496">
    <property type="entry name" value="FERREDOXIN-RELATED"/>
    <property type="match status" value="1"/>
</dbReference>
<dbReference type="SUPFAM" id="SSF50022">
    <property type="entry name" value="ISP domain"/>
    <property type="match status" value="1"/>
</dbReference>
<evidence type="ECO:0000256" key="6">
    <source>
        <dbReference type="ARBA" id="ARBA00023063"/>
    </source>
</evidence>
<keyword evidence="6" id="KW-0534">Nitrate assimilation</keyword>
<dbReference type="RefSeq" id="WP_090842861.1">
    <property type="nucleotide sequence ID" value="NZ_FNIL01000005.1"/>
</dbReference>
<keyword evidence="3" id="KW-0560">Oxidoreductase</keyword>
<gene>
    <name evidence="8" type="ORF">SAMN04488053_105137</name>
</gene>
<dbReference type="PROSITE" id="PS51296">
    <property type="entry name" value="RIESKE"/>
    <property type="match status" value="1"/>
</dbReference>
<evidence type="ECO:0000256" key="1">
    <source>
        <dbReference type="ARBA" id="ARBA00022714"/>
    </source>
</evidence>
<name>A0A1H0FX87_9BACI</name>
<protein>
    <submittedName>
        <fullName evidence="8">Nitrite reductase (NADH) small subunit</fullName>
    </submittedName>
</protein>
<dbReference type="Pfam" id="PF00355">
    <property type="entry name" value="Rieske"/>
    <property type="match status" value="1"/>
</dbReference>
<dbReference type="Proteomes" id="UP000198778">
    <property type="component" value="Unassembled WGS sequence"/>
</dbReference>
<dbReference type="GO" id="GO:0016705">
    <property type="term" value="F:oxidoreductase activity, acting on paired donors, with incorporation or reduction of molecular oxygen"/>
    <property type="evidence" value="ECO:0007669"/>
    <property type="project" value="UniProtKB-ARBA"/>
</dbReference>
<reference evidence="9" key="1">
    <citation type="submission" date="2016-10" db="EMBL/GenBank/DDBJ databases">
        <authorList>
            <person name="Varghese N."/>
            <person name="Submissions S."/>
        </authorList>
    </citation>
    <scope>NUCLEOTIDE SEQUENCE [LARGE SCALE GENOMIC DNA]</scope>
    <source>
        <strain evidence="9">CGMCC 1.10369</strain>
    </source>
</reference>
<dbReference type="STRING" id="745820.SAMN04488053_105137"/>
<dbReference type="GO" id="GO:0051537">
    <property type="term" value="F:2 iron, 2 sulfur cluster binding"/>
    <property type="evidence" value="ECO:0007669"/>
    <property type="project" value="UniProtKB-KW"/>
</dbReference>
<sequence>MQELINKQVDAGHVSSFPVKMSKEVVVGSLKLAVFRLEEDEFYTIKNECPHKKGPLVEGIVSGEHVFCPLHNWKISVKDGQAAAPDEGCVETYETEIKNDHVFITV</sequence>
<dbReference type="InterPro" id="IPR036922">
    <property type="entry name" value="Rieske_2Fe-2S_sf"/>
</dbReference>
<evidence type="ECO:0000313" key="8">
    <source>
        <dbReference type="EMBL" id="SDN99298.1"/>
    </source>
</evidence>